<organism evidence="11 12">
    <name type="scientific">Hungatella hathewayi</name>
    <dbReference type="NCBI Taxonomy" id="154046"/>
    <lineage>
        <taxon>Bacteria</taxon>
        <taxon>Bacillati</taxon>
        <taxon>Bacillota</taxon>
        <taxon>Clostridia</taxon>
        <taxon>Lachnospirales</taxon>
        <taxon>Lachnospiraceae</taxon>
        <taxon>Hungatella</taxon>
    </lineage>
</organism>
<dbReference type="Pfam" id="PF06580">
    <property type="entry name" value="His_kinase"/>
    <property type="match status" value="1"/>
</dbReference>
<keyword evidence="5 11" id="KW-0808">Transferase</keyword>
<evidence type="ECO:0000259" key="10">
    <source>
        <dbReference type="PROSITE" id="PS50885"/>
    </source>
</evidence>
<dbReference type="InterPro" id="IPR050640">
    <property type="entry name" value="Bact_2-comp_sensor_kinase"/>
</dbReference>
<feature type="transmembrane region" description="Helical" evidence="8">
    <location>
        <begin position="23"/>
        <end position="45"/>
    </location>
</feature>
<dbReference type="SMART" id="SM00387">
    <property type="entry name" value="HATPase_c"/>
    <property type="match status" value="1"/>
</dbReference>
<name>A0A174J7G7_9FIRM</name>
<dbReference type="CDD" id="cd06225">
    <property type="entry name" value="HAMP"/>
    <property type="match status" value="1"/>
</dbReference>
<dbReference type="InterPro" id="IPR005467">
    <property type="entry name" value="His_kinase_dom"/>
</dbReference>
<dbReference type="RefSeq" id="WP_055658574.1">
    <property type="nucleotide sequence ID" value="NZ_CABIXC010000015.1"/>
</dbReference>
<evidence type="ECO:0000313" key="12">
    <source>
        <dbReference type="Proteomes" id="UP000095651"/>
    </source>
</evidence>
<evidence type="ECO:0000256" key="3">
    <source>
        <dbReference type="ARBA" id="ARBA00012438"/>
    </source>
</evidence>
<keyword evidence="8" id="KW-0812">Transmembrane</keyword>
<dbReference type="Gene3D" id="6.10.340.10">
    <property type="match status" value="1"/>
</dbReference>
<dbReference type="InterPro" id="IPR003660">
    <property type="entry name" value="HAMP_dom"/>
</dbReference>
<keyword evidence="4" id="KW-0597">Phosphoprotein</keyword>
<keyword evidence="7" id="KW-0902">Two-component regulatory system</keyword>
<evidence type="ECO:0000256" key="2">
    <source>
        <dbReference type="ARBA" id="ARBA00004370"/>
    </source>
</evidence>
<dbReference type="InterPro" id="IPR004358">
    <property type="entry name" value="Sig_transdc_His_kin-like_C"/>
</dbReference>
<dbReference type="PRINTS" id="PR00344">
    <property type="entry name" value="BCTRLSENSOR"/>
</dbReference>
<evidence type="ECO:0000256" key="8">
    <source>
        <dbReference type="SAM" id="Phobius"/>
    </source>
</evidence>
<dbReference type="GO" id="GO:0016020">
    <property type="term" value="C:membrane"/>
    <property type="evidence" value="ECO:0007669"/>
    <property type="project" value="UniProtKB-SubCell"/>
</dbReference>
<evidence type="ECO:0000256" key="7">
    <source>
        <dbReference type="ARBA" id="ARBA00023012"/>
    </source>
</evidence>
<proteinExistence type="predicted"/>
<feature type="domain" description="Histidine kinase" evidence="9">
    <location>
        <begin position="466"/>
        <end position="590"/>
    </location>
</feature>
<dbReference type="AlphaFoldDB" id="A0A174J7G7"/>
<dbReference type="SUPFAM" id="SSF55874">
    <property type="entry name" value="ATPase domain of HSP90 chaperone/DNA topoisomerase II/histidine kinase"/>
    <property type="match status" value="1"/>
</dbReference>
<evidence type="ECO:0000256" key="4">
    <source>
        <dbReference type="ARBA" id="ARBA00022553"/>
    </source>
</evidence>
<reference evidence="11 12" key="1">
    <citation type="submission" date="2015-09" db="EMBL/GenBank/DDBJ databases">
        <authorList>
            <consortium name="Pathogen Informatics"/>
        </authorList>
    </citation>
    <scope>NUCLEOTIDE SEQUENCE [LARGE SCALE GENOMIC DNA]</scope>
    <source>
        <strain evidence="11 12">2789STDY5608850</strain>
    </source>
</reference>
<dbReference type="Gene3D" id="3.30.565.10">
    <property type="entry name" value="Histidine kinase-like ATPase, C-terminal domain"/>
    <property type="match status" value="1"/>
</dbReference>
<evidence type="ECO:0000256" key="6">
    <source>
        <dbReference type="ARBA" id="ARBA00022777"/>
    </source>
</evidence>
<dbReference type="PANTHER" id="PTHR34220:SF7">
    <property type="entry name" value="SENSOR HISTIDINE KINASE YPDA"/>
    <property type="match status" value="1"/>
</dbReference>
<dbReference type="Gene3D" id="3.30.450.20">
    <property type="entry name" value="PAS domain"/>
    <property type="match status" value="2"/>
</dbReference>
<dbReference type="EMBL" id="CYZE01000015">
    <property type="protein sequence ID" value="CUO95644.1"/>
    <property type="molecule type" value="Genomic_DNA"/>
</dbReference>
<keyword evidence="8" id="KW-1133">Transmembrane helix</keyword>
<evidence type="ECO:0000256" key="1">
    <source>
        <dbReference type="ARBA" id="ARBA00000085"/>
    </source>
</evidence>
<dbReference type="InterPro" id="IPR010559">
    <property type="entry name" value="Sig_transdc_His_kin_internal"/>
</dbReference>
<keyword evidence="6 11" id="KW-0418">Kinase</keyword>
<comment type="catalytic activity">
    <reaction evidence="1">
        <text>ATP + protein L-histidine = ADP + protein N-phospho-L-histidine.</text>
        <dbReference type="EC" id="2.7.13.3"/>
    </reaction>
</comment>
<dbReference type="InterPro" id="IPR036890">
    <property type="entry name" value="HATPase_C_sf"/>
</dbReference>
<dbReference type="PANTHER" id="PTHR34220">
    <property type="entry name" value="SENSOR HISTIDINE KINASE YPDA"/>
    <property type="match status" value="1"/>
</dbReference>
<dbReference type="PROSITE" id="PS50885">
    <property type="entry name" value="HAMP"/>
    <property type="match status" value="1"/>
</dbReference>
<keyword evidence="8" id="KW-0472">Membrane</keyword>
<gene>
    <name evidence="11" type="primary">yesM1</name>
    <name evidence="11" type="ORF">ERS852407_04519</name>
</gene>
<accession>A0A174J7G7</accession>
<dbReference type="Pfam" id="PF02518">
    <property type="entry name" value="HATPase_c"/>
    <property type="match status" value="1"/>
</dbReference>
<evidence type="ECO:0000259" key="9">
    <source>
        <dbReference type="PROSITE" id="PS50109"/>
    </source>
</evidence>
<protein>
    <recommendedName>
        <fullName evidence="3">histidine kinase</fullName>
        <ecNumber evidence="3">2.7.13.3</ecNumber>
    </recommendedName>
</protein>
<dbReference type="EC" id="2.7.13.3" evidence="3"/>
<dbReference type="GO" id="GO:0000155">
    <property type="term" value="F:phosphorelay sensor kinase activity"/>
    <property type="evidence" value="ECO:0007669"/>
    <property type="project" value="InterPro"/>
</dbReference>
<dbReference type="SUPFAM" id="SSF158472">
    <property type="entry name" value="HAMP domain-like"/>
    <property type="match status" value="1"/>
</dbReference>
<comment type="subcellular location">
    <subcellularLocation>
        <location evidence="2">Membrane</location>
    </subcellularLocation>
</comment>
<evidence type="ECO:0000313" key="11">
    <source>
        <dbReference type="EMBL" id="CUO95644.1"/>
    </source>
</evidence>
<feature type="domain" description="HAMP" evidence="10">
    <location>
        <begin position="323"/>
        <end position="375"/>
    </location>
</feature>
<dbReference type="InterPro" id="IPR003594">
    <property type="entry name" value="HATPase_dom"/>
</dbReference>
<evidence type="ECO:0000256" key="5">
    <source>
        <dbReference type="ARBA" id="ARBA00022679"/>
    </source>
</evidence>
<sequence length="596" mass="67882">MNTEAKKRKKDVFNRVPLKKKLVLAYLLLTMIPILVIGIFVMQIFSRSLKEKLSYSAEQGFSQTYDFLAYRFSKTSDTLNQFANSDMIQRILLKDLNDYGIVEQMSDMLDMRKAFEDARNGEDVDRVRIYVRDELMYSIDQIHLFGLNSIESTVWYRYLQEDADQILGCPYSWLAEHEKTEKEILSLARTVKSPNDYRKVIGYLRVDMDKGQIDEILNKANAAKDAETYICNGNGEIVAGTGKGKIPKEAWETARTAGFQKAYMEGNAVLYRTQDFENLDWTMMTVIPYSSFMREITALKNRFLVCMILFSALVSVCIYLIGKSITDRVGLLAEHMKRVQSGELTGLEPDESTDEIGVLYDNFNYMIEETKALLEEKYRLGKEVKNAELKALQSQINPHFLYNTLDMIKWMCYAGRTADIERAVASIAKFYKITLSRGRNIVTVRDELEHSREYVNIQNMRFGDRITLKVAVPEELMDVPIPKITLQPLIENAILHGILETEDETGTVTISGAVEKDSMIITVTDDGVGMDEDQTSRLFSASEAGGSGSSYGIRNIRQRIRLLYGSDSDLLFTSRPGEGTEVKILLKQGKNNTMQP</sequence>
<dbReference type="Pfam" id="PF00672">
    <property type="entry name" value="HAMP"/>
    <property type="match status" value="1"/>
</dbReference>
<dbReference type="PROSITE" id="PS50109">
    <property type="entry name" value="HIS_KIN"/>
    <property type="match status" value="1"/>
</dbReference>
<dbReference type="Proteomes" id="UP000095651">
    <property type="component" value="Unassembled WGS sequence"/>
</dbReference>
<dbReference type="SMART" id="SM00304">
    <property type="entry name" value="HAMP"/>
    <property type="match status" value="1"/>
</dbReference>